<comment type="caution">
    <text evidence="2">The sequence shown here is derived from an EMBL/GenBank/DDBJ whole genome shotgun (WGS) entry which is preliminary data.</text>
</comment>
<sequence length="73" mass="8114">MFMIKIGGLCKTLIISVFFCKKLVNEKTFSPEPTARLSVRAKEKSGKKKSGKKKSGKREVGESLISIRLEAII</sequence>
<gene>
    <name evidence="2" type="ORF">A2478_03025</name>
</gene>
<organism evidence="2 3">
    <name type="scientific">Candidatus Falkowbacteria bacterium RIFOXYC2_FULL_36_12</name>
    <dbReference type="NCBI Taxonomy" id="1798002"/>
    <lineage>
        <taxon>Bacteria</taxon>
        <taxon>Candidatus Falkowiibacteriota</taxon>
    </lineage>
</organism>
<protein>
    <submittedName>
        <fullName evidence="2">Uncharacterized protein</fullName>
    </submittedName>
</protein>
<feature type="region of interest" description="Disordered" evidence="1">
    <location>
        <begin position="35"/>
        <end position="60"/>
    </location>
</feature>
<evidence type="ECO:0000313" key="3">
    <source>
        <dbReference type="Proteomes" id="UP000179001"/>
    </source>
</evidence>
<dbReference type="EMBL" id="MFGJ01000006">
    <property type="protein sequence ID" value="OGF32273.1"/>
    <property type="molecule type" value="Genomic_DNA"/>
</dbReference>
<feature type="compositionally biased region" description="Basic residues" evidence="1">
    <location>
        <begin position="45"/>
        <end position="56"/>
    </location>
</feature>
<reference evidence="2 3" key="1">
    <citation type="journal article" date="2016" name="Nat. Commun.">
        <title>Thousands of microbial genomes shed light on interconnected biogeochemical processes in an aquifer system.</title>
        <authorList>
            <person name="Anantharaman K."/>
            <person name="Brown C.T."/>
            <person name="Hug L.A."/>
            <person name="Sharon I."/>
            <person name="Castelle C.J."/>
            <person name="Probst A.J."/>
            <person name="Thomas B.C."/>
            <person name="Singh A."/>
            <person name="Wilkins M.J."/>
            <person name="Karaoz U."/>
            <person name="Brodie E.L."/>
            <person name="Williams K.H."/>
            <person name="Hubbard S.S."/>
            <person name="Banfield J.F."/>
        </authorList>
    </citation>
    <scope>NUCLEOTIDE SEQUENCE [LARGE SCALE GENOMIC DNA]</scope>
</reference>
<accession>A0A1F5T0K8</accession>
<dbReference type="Proteomes" id="UP000179001">
    <property type="component" value="Unassembled WGS sequence"/>
</dbReference>
<dbReference type="STRING" id="1798002.A2478_03025"/>
<evidence type="ECO:0000313" key="2">
    <source>
        <dbReference type="EMBL" id="OGF32273.1"/>
    </source>
</evidence>
<evidence type="ECO:0000256" key="1">
    <source>
        <dbReference type="SAM" id="MobiDB-lite"/>
    </source>
</evidence>
<proteinExistence type="predicted"/>
<dbReference type="AlphaFoldDB" id="A0A1F5T0K8"/>
<name>A0A1F5T0K8_9BACT</name>